<comment type="caution">
    <text evidence="3">The sequence shown here is derived from an EMBL/GenBank/DDBJ whole genome shotgun (WGS) entry which is preliminary data.</text>
</comment>
<protein>
    <recommendedName>
        <fullName evidence="2">GIY-YIG domain-containing protein</fullName>
    </recommendedName>
</protein>
<proteinExistence type="inferred from homology"/>
<comment type="similarity">
    <text evidence="1">Belongs to the UPF0213 family.</text>
</comment>
<gene>
    <name evidence="3" type="ORF">A3F00_05330</name>
</gene>
<dbReference type="InterPro" id="IPR050190">
    <property type="entry name" value="UPF0213_domain"/>
</dbReference>
<dbReference type="Proteomes" id="UP000176527">
    <property type="component" value="Unassembled WGS sequence"/>
</dbReference>
<dbReference type="Gene3D" id="3.40.1440.10">
    <property type="entry name" value="GIY-YIG endonuclease"/>
    <property type="match status" value="1"/>
</dbReference>
<dbReference type="CDD" id="cd10456">
    <property type="entry name" value="GIY-YIG_UPF0213"/>
    <property type="match status" value="1"/>
</dbReference>
<reference evidence="3 4" key="1">
    <citation type="journal article" date="2016" name="Nat. Commun.">
        <title>Thousands of microbial genomes shed light on interconnected biogeochemical processes in an aquifer system.</title>
        <authorList>
            <person name="Anantharaman K."/>
            <person name="Brown C.T."/>
            <person name="Hug L.A."/>
            <person name="Sharon I."/>
            <person name="Castelle C.J."/>
            <person name="Probst A.J."/>
            <person name="Thomas B.C."/>
            <person name="Singh A."/>
            <person name="Wilkins M.J."/>
            <person name="Karaoz U."/>
            <person name="Brodie E.L."/>
            <person name="Williams K.H."/>
            <person name="Hubbard S.S."/>
            <person name="Banfield J.F."/>
        </authorList>
    </citation>
    <scope>NUCLEOTIDE SEQUENCE [LARGE SCALE GENOMIC DNA]</scope>
</reference>
<dbReference type="PANTHER" id="PTHR34477">
    <property type="entry name" value="UPF0213 PROTEIN YHBQ"/>
    <property type="match status" value="1"/>
</dbReference>
<dbReference type="EMBL" id="MFDE01000037">
    <property type="protein sequence ID" value="OGE37799.1"/>
    <property type="molecule type" value="Genomic_DNA"/>
</dbReference>
<dbReference type="Pfam" id="PF01541">
    <property type="entry name" value="GIY-YIG"/>
    <property type="match status" value="1"/>
</dbReference>
<dbReference type="InterPro" id="IPR000305">
    <property type="entry name" value="GIY-YIG_endonuc"/>
</dbReference>
<evidence type="ECO:0000259" key="2">
    <source>
        <dbReference type="PROSITE" id="PS50164"/>
    </source>
</evidence>
<dbReference type="InterPro" id="IPR035901">
    <property type="entry name" value="GIY-YIG_endonuc_sf"/>
</dbReference>
<dbReference type="SUPFAM" id="SSF82771">
    <property type="entry name" value="GIY-YIG endonuclease"/>
    <property type="match status" value="1"/>
</dbReference>
<name>A0A1F5KA65_9BACT</name>
<evidence type="ECO:0000313" key="3">
    <source>
        <dbReference type="EMBL" id="OGE37799.1"/>
    </source>
</evidence>
<feature type="domain" description="GIY-YIG" evidence="2">
    <location>
        <begin position="1"/>
        <end position="75"/>
    </location>
</feature>
<accession>A0A1F5KA65</accession>
<dbReference type="PANTHER" id="PTHR34477:SF1">
    <property type="entry name" value="UPF0213 PROTEIN YHBQ"/>
    <property type="match status" value="1"/>
</dbReference>
<organism evidence="3 4">
    <name type="scientific">Candidatus Daviesbacteria bacterium RIFCSPHIGHO2_12_FULL_37_11</name>
    <dbReference type="NCBI Taxonomy" id="1797777"/>
    <lineage>
        <taxon>Bacteria</taxon>
        <taxon>Candidatus Daviesiibacteriota</taxon>
    </lineage>
</organism>
<dbReference type="AlphaFoldDB" id="A0A1F5KA65"/>
<evidence type="ECO:0000256" key="1">
    <source>
        <dbReference type="ARBA" id="ARBA00007435"/>
    </source>
</evidence>
<evidence type="ECO:0000313" key="4">
    <source>
        <dbReference type="Proteomes" id="UP000176527"/>
    </source>
</evidence>
<dbReference type="PROSITE" id="PS50164">
    <property type="entry name" value="GIY_YIG"/>
    <property type="match status" value="1"/>
</dbReference>
<sequence length="81" mass="9895">MWFVYVLLCEDKSFYTGCTNNLEKRFLEHKNGKGGHYTRSHKPVKLVYQEQFNTQSEALKRERQIKDWSRRKKIRILKLVF</sequence>